<dbReference type="PROSITE" id="PS52004">
    <property type="entry name" value="KS3_2"/>
    <property type="match status" value="1"/>
</dbReference>
<dbReference type="InterPro" id="IPR016036">
    <property type="entry name" value="Malonyl_transacylase_ACP-bd"/>
</dbReference>
<dbReference type="SMART" id="SM00824">
    <property type="entry name" value="PKS_TE"/>
    <property type="match status" value="1"/>
</dbReference>
<feature type="region of interest" description="Disordered" evidence="8">
    <location>
        <begin position="462"/>
        <end position="555"/>
    </location>
</feature>
<dbReference type="InterPro" id="IPR009081">
    <property type="entry name" value="PP-bd_ACP"/>
</dbReference>
<dbReference type="Gene3D" id="3.40.366.10">
    <property type="entry name" value="Malonyl-Coenzyme A Acyl Carrier Protein, domain 2"/>
    <property type="match status" value="1"/>
</dbReference>
<dbReference type="InterPro" id="IPR036736">
    <property type="entry name" value="ACP-like_sf"/>
</dbReference>
<dbReference type="EMBL" id="BNEB01000006">
    <property type="protein sequence ID" value="GHI66073.1"/>
    <property type="molecule type" value="Genomic_DNA"/>
</dbReference>
<evidence type="ECO:0000256" key="6">
    <source>
        <dbReference type="ARBA" id="ARBA00023268"/>
    </source>
</evidence>
<evidence type="ECO:0000259" key="9">
    <source>
        <dbReference type="PROSITE" id="PS50075"/>
    </source>
</evidence>
<protein>
    <recommendedName>
        <fullName evidence="13">Carrier domain-containing protein</fullName>
    </recommendedName>
</protein>
<evidence type="ECO:0000256" key="4">
    <source>
        <dbReference type="ARBA" id="ARBA00022679"/>
    </source>
</evidence>
<evidence type="ECO:0008006" key="13">
    <source>
        <dbReference type="Google" id="ProtNLM"/>
    </source>
</evidence>
<dbReference type="InterPro" id="IPR050091">
    <property type="entry name" value="PKS_NRPS_Biosynth_Enz"/>
</dbReference>
<dbReference type="InterPro" id="IPR001031">
    <property type="entry name" value="Thioesterase"/>
</dbReference>
<feature type="compositionally biased region" description="Low complexity" evidence="8">
    <location>
        <begin position="481"/>
        <end position="499"/>
    </location>
</feature>
<dbReference type="PROSITE" id="PS00606">
    <property type="entry name" value="KS3_1"/>
    <property type="match status" value="1"/>
</dbReference>
<dbReference type="InterPro" id="IPR029058">
    <property type="entry name" value="AB_hydrolase_fold"/>
</dbReference>
<evidence type="ECO:0000256" key="8">
    <source>
        <dbReference type="SAM" id="MobiDB-lite"/>
    </source>
</evidence>
<dbReference type="InterPro" id="IPR020802">
    <property type="entry name" value="TesA-like"/>
</dbReference>
<dbReference type="Pfam" id="PF00550">
    <property type="entry name" value="PP-binding"/>
    <property type="match status" value="1"/>
</dbReference>
<dbReference type="SMART" id="SM00823">
    <property type="entry name" value="PKS_PP"/>
    <property type="match status" value="1"/>
</dbReference>
<feature type="region of interest" description="Disordered" evidence="8">
    <location>
        <begin position="1010"/>
        <end position="1030"/>
    </location>
</feature>
<dbReference type="Pfam" id="PF02801">
    <property type="entry name" value="Ketoacyl-synt_C"/>
    <property type="match status" value="1"/>
</dbReference>
<dbReference type="SMART" id="SM00827">
    <property type="entry name" value="PKS_AT"/>
    <property type="match status" value="1"/>
</dbReference>
<dbReference type="InterPro" id="IPR016035">
    <property type="entry name" value="Acyl_Trfase/lysoPLipase"/>
</dbReference>
<comment type="caution">
    <text evidence="11">The sequence shown here is derived from an EMBL/GenBank/DDBJ whole genome shotgun (WGS) entry which is preliminary data.</text>
</comment>
<sequence length="1415" mass="146794">MTSTEQIIEALRAALTDNERLREQNRRLVAAASEPLAVVGMACRFPGGADSPDLLWERLADGRDMMSPLPRDRGWDLDALLGTADGGPAASAAREGGFLADVSRFDAELFGISPREALAMDPQQRVMLEVAWEAFEHSGLDPLSLKGSPTGVFLGVSYAAYGSDVTHVPAEVQGYSMTGNVTSVASGRIAYTLGLEGPAVSVDTACSSSLVALHQAAHALRAGECSLALVGGVSVMPTPALLVEFTRQRGMAGDGRAKAFAAAADGTAWAEGAAAVVVERLSDARRHGHRVLALVRGSAVNQDGASNGLTAPNGAAQRRVIRAALDSAGLTPQEVDAVEAHGTGTRLGDPIEARALFDTYGRDRDPAHPLWLGAVKSNFGHAGTAAGLAGLVKTVLAMRAGRLPRTLHVDEPTRAVDWSSGTVRLLTEDVAWTRAGHPRRAGISSFGISGTNAHVIVEEAPQAPDFPAPGTPQARGLTEPEGAVGAATAGDGTAAVTEGPGSARGTGAVPGAGRAPVPEAASAPGEGTGRPEAAAAADRHTSGSGSTPAETPLPLAGRTGAALRAQAARLADHIARRTGVPLADVGLSLATTRARLPRRAVVVADGREEALRALRALAAGEPDPAVTEGEAETENRPAFLFTGQGAQRPGMGAGLYAAFPVFAAAFDETCGSLDRHLEHSLREVVLAAPGTRGAALLDTTAYTQPATFALQVALHRLWESWGAAPRFLIGHSVGEISAAHVSGVLSLDDAAALVTARGALMQALPPGGAMYAVQATPDELAPHLAGREAEVSLAAVNGPRSAVLSGDAEAVAGVAAHWAERGRRTKRLRVGHAFHSARMEPMLDAFREVAAALSYRQPTVPVISNVTGRAAAPGELADPGYWVRHVRGTVRFLDGMRALADEHVTAYVELGPDAVLTAMARECLGGRAAARVLAPTLRRDRPETRTALTAVAAVHAHGVPLDWEAVFSGRGARRTDLPTYAFQGRRYWLTSAPDAHAGDVVPTLLAQAPSRDRDPAAAGDGTPPPADVGERWADRLPALDEEARTALLTGLVRRHVAAVLGHTSPEEVLVARDFGELGLDSMPAADLLTRLQAATGLDLPATAVLDHPSCERLAAHLADRLADGVPVAAPPARPDGLAGLFLRACREGRAREAHELTAGLAAFRSSFTDSAGLDRAPRTAWLCDGPDEPVLLCFPSFVWQQNFYTYAKLASGFRSGRAVATIGLPGFEEGEPLPASVDALAEALADAARRAAAGRTFALLGHSGGGNVAAVVAARLERRGTPPGALVLLDTPAWGGGHGLGGERWGDAVQRALVERAALVARAADGAAEAWITARARYAGFDYAVPHLGTPTLLVRATEPLPAQGGPDPADDGWRVAWALPHTVADAPGDHFSMLEADHAAKTAQAVDDWLRGPR</sequence>
<evidence type="ECO:0000313" key="12">
    <source>
        <dbReference type="Proteomes" id="UP000649259"/>
    </source>
</evidence>
<dbReference type="Gene3D" id="3.40.47.10">
    <property type="match status" value="1"/>
</dbReference>
<evidence type="ECO:0000259" key="10">
    <source>
        <dbReference type="PROSITE" id="PS52004"/>
    </source>
</evidence>
<dbReference type="RefSeq" id="WP_189928440.1">
    <property type="nucleotide sequence ID" value="NZ_BMSI01000025.1"/>
</dbReference>
<reference evidence="12" key="1">
    <citation type="submission" date="2023-07" db="EMBL/GenBank/DDBJ databases">
        <title>Whole genome shotgun sequence of Streptomyces cacaoi subsp. asoensis NBRC 13813.</title>
        <authorList>
            <person name="Komaki H."/>
            <person name="Tamura T."/>
        </authorList>
    </citation>
    <scope>NUCLEOTIDE SEQUENCE [LARGE SCALE GENOMIC DNA]</scope>
    <source>
        <strain evidence="12">NBRC 13813</strain>
    </source>
</reference>
<evidence type="ECO:0000256" key="5">
    <source>
        <dbReference type="ARBA" id="ARBA00023194"/>
    </source>
</evidence>
<dbReference type="Pfam" id="PF08990">
    <property type="entry name" value="Docking"/>
    <property type="match status" value="1"/>
</dbReference>
<dbReference type="Pfam" id="PF22621">
    <property type="entry name" value="CurL-like_PKS_C"/>
    <property type="match status" value="1"/>
</dbReference>
<name>A0ABQ3SD80_9ACTN</name>
<evidence type="ECO:0000313" key="11">
    <source>
        <dbReference type="EMBL" id="GHI66073.1"/>
    </source>
</evidence>
<dbReference type="SMART" id="SM01294">
    <property type="entry name" value="PKS_PP_betabranch"/>
    <property type="match status" value="1"/>
</dbReference>
<evidence type="ECO:0000256" key="3">
    <source>
        <dbReference type="ARBA" id="ARBA00022553"/>
    </source>
</evidence>
<dbReference type="InterPro" id="IPR020806">
    <property type="entry name" value="PKS_PP-bd"/>
</dbReference>
<dbReference type="InterPro" id="IPR001227">
    <property type="entry name" value="Ac_transferase_dom_sf"/>
</dbReference>
<dbReference type="InterPro" id="IPR015083">
    <property type="entry name" value="NorB/c/GfsB-D-like_docking"/>
</dbReference>
<evidence type="ECO:0000256" key="7">
    <source>
        <dbReference type="ARBA" id="ARBA00023315"/>
    </source>
</evidence>
<keyword evidence="7" id="KW-0012">Acyltransferase</keyword>
<comment type="cofactor">
    <cofactor evidence="1">
        <name>pantetheine 4'-phosphate</name>
        <dbReference type="ChEBI" id="CHEBI:47942"/>
    </cofactor>
</comment>
<feature type="domain" description="Carrier" evidence="9">
    <location>
        <begin position="1046"/>
        <end position="1121"/>
    </location>
</feature>
<dbReference type="InterPro" id="IPR016039">
    <property type="entry name" value="Thiolase-like"/>
</dbReference>
<feature type="domain" description="Ketosynthase family 3 (KS3)" evidence="10">
    <location>
        <begin position="33"/>
        <end position="459"/>
    </location>
</feature>
<dbReference type="InterPro" id="IPR014043">
    <property type="entry name" value="Acyl_transferase_dom"/>
</dbReference>
<evidence type="ECO:0000256" key="1">
    <source>
        <dbReference type="ARBA" id="ARBA00001957"/>
    </source>
</evidence>
<keyword evidence="5" id="KW-0045">Antibiotic biosynthesis</keyword>
<dbReference type="SMART" id="SM00825">
    <property type="entry name" value="PKS_KS"/>
    <property type="match status" value="1"/>
</dbReference>
<keyword evidence="3" id="KW-0597">Phosphoprotein</keyword>
<keyword evidence="12" id="KW-1185">Reference proteome</keyword>
<dbReference type="Gene3D" id="3.40.50.1820">
    <property type="entry name" value="alpha/beta hydrolase"/>
    <property type="match status" value="1"/>
</dbReference>
<dbReference type="InterPro" id="IPR014031">
    <property type="entry name" value="Ketoacyl_synth_C"/>
</dbReference>
<keyword evidence="4" id="KW-0808">Transferase</keyword>
<dbReference type="InterPro" id="IPR032821">
    <property type="entry name" value="PKS_assoc"/>
</dbReference>
<dbReference type="PANTHER" id="PTHR43775:SF51">
    <property type="entry name" value="INACTIVE PHENOLPHTHIOCEROL SYNTHESIS POLYKETIDE SYNTHASE TYPE I PKS1-RELATED"/>
    <property type="match status" value="1"/>
</dbReference>
<dbReference type="InterPro" id="IPR018201">
    <property type="entry name" value="Ketoacyl_synth_AS"/>
</dbReference>
<dbReference type="CDD" id="cd00833">
    <property type="entry name" value="PKS"/>
    <property type="match status" value="1"/>
</dbReference>
<dbReference type="SUPFAM" id="SSF53474">
    <property type="entry name" value="alpha/beta-Hydrolases"/>
    <property type="match status" value="1"/>
</dbReference>
<dbReference type="PROSITE" id="PS50075">
    <property type="entry name" value="CARRIER"/>
    <property type="match status" value="1"/>
</dbReference>
<dbReference type="Pfam" id="PF00698">
    <property type="entry name" value="Acyl_transf_1"/>
    <property type="match status" value="1"/>
</dbReference>
<dbReference type="InterPro" id="IPR014030">
    <property type="entry name" value="Ketoacyl_synth_N"/>
</dbReference>
<keyword evidence="6" id="KW-0511">Multifunctional enzyme</keyword>
<dbReference type="Gene3D" id="3.30.70.3290">
    <property type="match status" value="1"/>
</dbReference>
<evidence type="ECO:0000256" key="2">
    <source>
        <dbReference type="ARBA" id="ARBA00022450"/>
    </source>
</evidence>
<dbReference type="Pfam" id="PF00109">
    <property type="entry name" value="ketoacyl-synt"/>
    <property type="match status" value="1"/>
</dbReference>
<dbReference type="Pfam" id="PF16197">
    <property type="entry name" value="KAsynt_C_assoc"/>
    <property type="match status" value="1"/>
</dbReference>
<dbReference type="SUPFAM" id="SSF55048">
    <property type="entry name" value="Probable ACP-binding domain of malonyl-CoA ACP transacylase"/>
    <property type="match status" value="1"/>
</dbReference>
<dbReference type="PANTHER" id="PTHR43775">
    <property type="entry name" value="FATTY ACID SYNTHASE"/>
    <property type="match status" value="1"/>
</dbReference>
<dbReference type="Pfam" id="PF00975">
    <property type="entry name" value="Thioesterase"/>
    <property type="match status" value="1"/>
</dbReference>
<dbReference type="Gene3D" id="1.10.1200.10">
    <property type="entry name" value="ACP-like"/>
    <property type="match status" value="1"/>
</dbReference>
<dbReference type="SUPFAM" id="SSF47336">
    <property type="entry name" value="ACP-like"/>
    <property type="match status" value="1"/>
</dbReference>
<dbReference type="SUPFAM" id="SSF53901">
    <property type="entry name" value="Thiolase-like"/>
    <property type="match status" value="1"/>
</dbReference>
<proteinExistence type="predicted"/>
<dbReference type="SUPFAM" id="SSF52151">
    <property type="entry name" value="FabD/lysophospholipase-like"/>
    <property type="match status" value="1"/>
</dbReference>
<organism evidence="11 12">
    <name type="scientific">Streptomyces asoensis</name>
    <dbReference type="NCBI Taxonomy" id="249586"/>
    <lineage>
        <taxon>Bacteria</taxon>
        <taxon>Bacillati</taxon>
        <taxon>Actinomycetota</taxon>
        <taxon>Actinomycetes</taxon>
        <taxon>Kitasatosporales</taxon>
        <taxon>Streptomycetaceae</taxon>
        <taxon>Streptomyces</taxon>
    </lineage>
</organism>
<keyword evidence="2" id="KW-0596">Phosphopantetheine</keyword>
<dbReference type="InterPro" id="IPR020841">
    <property type="entry name" value="PKS_Beta-ketoAc_synthase_dom"/>
</dbReference>
<dbReference type="Proteomes" id="UP000649259">
    <property type="component" value="Unassembled WGS sequence"/>
</dbReference>
<gene>
    <name evidence="11" type="ORF">Saso_77230</name>
</gene>
<accession>A0ABQ3SD80</accession>